<dbReference type="SUPFAM" id="SSF51735">
    <property type="entry name" value="NAD(P)-binding Rossmann-fold domains"/>
    <property type="match status" value="1"/>
</dbReference>
<proteinExistence type="predicted"/>
<accession>A0A1S1NLC3</accession>
<organism evidence="2 4">
    <name type="scientific">Mycobacterium talmoniae</name>
    <dbReference type="NCBI Taxonomy" id="1858794"/>
    <lineage>
        <taxon>Bacteria</taxon>
        <taxon>Bacillati</taxon>
        <taxon>Actinomycetota</taxon>
        <taxon>Actinomycetes</taxon>
        <taxon>Mycobacteriales</taxon>
        <taxon>Mycobacteriaceae</taxon>
        <taxon>Mycobacterium</taxon>
    </lineage>
</organism>
<dbReference type="EMBL" id="PPEA01000335">
    <property type="protein sequence ID" value="PQM47454.1"/>
    <property type="molecule type" value="Genomic_DNA"/>
</dbReference>
<dbReference type="PANTHER" id="PTHR43355:SF2">
    <property type="entry name" value="FLAVIN REDUCTASE (NADPH)"/>
    <property type="match status" value="1"/>
</dbReference>
<dbReference type="EMBL" id="MLQM01000027">
    <property type="protein sequence ID" value="OHV04935.1"/>
    <property type="molecule type" value="Genomic_DNA"/>
</dbReference>
<reference evidence="3 5" key="2">
    <citation type="journal article" date="2017" name="Int. J. Syst. Evol. Microbiol.">
        <title>Mycobacterium talmoniae sp. nov., a slowly growing mycobacterium isolated from human respiratory samples.</title>
        <authorList>
            <person name="Davidson R.M."/>
            <person name="DeGroote M.A."/>
            <person name="Marola J.L."/>
            <person name="Buss S."/>
            <person name="Jones V."/>
            <person name="McNeil M.R."/>
            <person name="Freifeld A.G."/>
            <person name="Elaine Epperson L."/>
            <person name="Hasan N.A."/>
            <person name="Jackson M."/>
            <person name="Iwen P.C."/>
            <person name="Salfinger M."/>
            <person name="Strong M."/>
        </authorList>
    </citation>
    <scope>NUCLEOTIDE SEQUENCE [LARGE SCALE GENOMIC DNA]</scope>
    <source>
        <strain evidence="3 5">ATCC BAA-2683</strain>
    </source>
</reference>
<gene>
    <name evidence="2" type="ORF">BKN37_07800</name>
    <name evidence="3" type="ORF">C1Y40_02377</name>
</gene>
<dbReference type="InterPro" id="IPR036291">
    <property type="entry name" value="NAD(P)-bd_dom_sf"/>
</dbReference>
<protein>
    <submittedName>
        <fullName evidence="2">NmrA family transcriptional regulator</fullName>
    </submittedName>
</protein>
<dbReference type="AlphaFoldDB" id="A0A1S1NLC3"/>
<reference evidence="2 4" key="1">
    <citation type="submission" date="2016-10" db="EMBL/GenBank/DDBJ databases">
        <title>Genome sequence of Mycobacterium talmonii.</title>
        <authorList>
            <person name="Greninger A.L."/>
            <person name="Elliott B."/>
            <person name="Vasireddy S."/>
            <person name="Vasireddy R."/>
        </authorList>
    </citation>
    <scope>NUCLEOTIDE SEQUENCE [LARGE SCALE GENOMIC DNA]</scope>
    <source>
        <strain evidence="2">MO-5499</strain>
        <strain evidence="4">NE-TNMC-100812</strain>
    </source>
</reference>
<dbReference type="Proteomes" id="UP000179734">
    <property type="component" value="Unassembled WGS sequence"/>
</dbReference>
<feature type="domain" description="NAD(P)-binding" evidence="1">
    <location>
        <begin position="7"/>
        <end position="200"/>
    </location>
</feature>
<dbReference type="PANTHER" id="PTHR43355">
    <property type="entry name" value="FLAVIN REDUCTASE (NADPH)"/>
    <property type="match status" value="1"/>
</dbReference>
<comment type="caution">
    <text evidence="2">The sequence shown here is derived from an EMBL/GenBank/DDBJ whole genome shotgun (WGS) entry which is preliminary data.</text>
</comment>
<evidence type="ECO:0000313" key="2">
    <source>
        <dbReference type="EMBL" id="OHV04935.1"/>
    </source>
</evidence>
<evidence type="ECO:0000313" key="5">
    <source>
        <dbReference type="Proteomes" id="UP000238296"/>
    </source>
</evidence>
<evidence type="ECO:0000259" key="1">
    <source>
        <dbReference type="Pfam" id="PF13460"/>
    </source>
</evidence>
<sequence length="212" mass="22548">MRCTVFGATGGIGRLVVDQLLSAGHDVTVYVRAPQKLRGPRDRLAVIAGELSDREAVAEAIAAADVVISALGPSLDRRVGGSALSEGTRNIVAAMRAGGVHRLIGLATPSVTDPRDRPTLRGRIIPVLARVLFPNSLSEIVAMTQAITDSDLDWTVVRIIRPTDKPAKGTVRSGFLGADRVGWTMTRADIAAFMSAQLTDTRYLRALPVISN</sequence>
<dbReference type="Proteomes" id="UP000238296">
    <property type="component" value="Unassembled WGS sequence"/>
</dbReference>
<keyword evidence="4" id="KW-1185">Reference proteome</keyword>
<evidence type="ECO:0000313" key="3">
    <source>
        <dbReference type="EMBL" id="PQM47454.1"/>
    </source>
</evidence>
<dbReference type="InterPro" id="IPR016040">
    <property type="entry name" value="NAD(P)-bd_dom"/>
</dbReference>
<dbReference type="InterPro" id="IPR051606">
    <property type="entry name" value="Polyketide_Oxido-like"/>
</dbReference>
<reference evidence="3" key="3">
    <citation type="submission" date="2018-01" db="EMBL/GenBank/DDBJ databases">
        <authorList>
            <person name="Gaut B.S."/>
            <person name="Morton B.R."/>
            <person name="Clegg M.T."/>
            <person name="Duvall M.R."/>
        </authorList>
    </citation>
    <scope>NUCLEOTIDE SEQUENCE</scope>
    <source>
        <strain evidence="3">ATCC BAA-2683</strain>
    </source>
</reference>
<name>A0A1S1NLC3_9MYCO</name>
<dbReference type="Gene3D" id="3.40.50.720">
    <property type="entry name" value="NAD(P)-binding Rossmann-like Domain"/>
    <property type="match status" value="1"/>
</dbReference>
<evidence type="ECO:0000313" key="4">
    <source>
        <dbReference type="Proteomes" id="UP000179734"/>
    </source>
</evidence>
<dbReference type="GO" id="GO:0042602">
    <property type="term" value="F:riboflavin reductase (NADPH) activity"/>
    <property type="evidence" value="ECO:0007669"/>
    <property type="project" value="TreeGrafter"/>
</dbReference>
<dbReference type="Pfam" id="PF13460">
    <property type="entry name" value="NAD_binding_10"/>
    <property type="match status" value="1"/>
</dbReference>
<dbReference type="GO" id="GO:0004074">
    <property type="term" value="F:biliverdin reductase [NAD(P)H] activity"/>
    <property type="evidence" value="ECO:0007669"/>
    <property type="project" value="TreeGrafter"/>
</dbReference>